<dbReference type="STRING" id="244292.ABW17_07765"/>
<evidence type="ECO:0000256" key="3">
    <source>
        <dbReference type="ARBA" id="ARBA00023026"/>
    </source>
</evidence>
<evidence type="ECO:0000259" key="5">
    <source>
        <dbReference type="Pfam" id="PF00975"/>
    </source>
</evidence>
<reference evidence="6 7" key="1">
    <citation type="submission" date="2016-01" db="EMBL/GenBank/DDBJ databases">
        <title>The new phylogeny of the genus Mycobacterium.</title>
        <authorList>
            <person name="Tarcisio F."/>
            <person name="Conor M."/>
            <person name="Antonella G."/>
            <person name="Elisabetta G."/>
            <person name="Giulia F.S."/>
            <person name="Sara T."/>
            <person name="Anna F."/>
            <person name="Clotilde B."/>
            <person name="Roberto B."/>
            <person name="Veronica D.S."/>
            <person name="Fabio R."/>
            <person name="Monica P."/>
            <person name="Olivier J."/>
            <person name="Enrico T."/>
            <person name="Nicola S."/>
        </authorList>
    </citation>
    <scope>NUCLEOTIDE SEQUENCE [LARGE SCALE GENOMIC DNA]</scope>
    <source>
        <strain evidence="6 7">DSM 44803</strain>
    </source>
</reference>
<sequence length="254" mass="27282">MTSDSVLSMPTEFASWIKRVPSRNGSRFAGVTVVFPHAGAAAASYRALAAALAAGGDTYIVQYPQRADRLSHPAQDTVHDLAQDLFDAGPWSRVAPLRLFGHSMGAVVAFEFARIAESHDAAVQRLWVSAGPAPSAVAAMPELPTTDDALLADIADLGGTDPELLADEEFAALLTTAVRADYQAVNRYECAPGVRIRAAIRVLGARDDHRVDPAALRLWEDHTAGAFELYLYDGGHFYLDEHIDAVAERVNADV</sequence>
<protein>
    <recommendedName>
        <fullName evidence="2">Thioesterase TesA</fullName>
    </recommendedName>
</protein>
<evidence type="ECO:0000256" key="4">
    <source>
        <dbReference type="ARBA" id="ARBA00024293"/>
    </source>
</evidence>
<keyword evidence="3" id="KW-0843">Virulence</keyword>
<evidence type="ECO:0000256" key="2">
    <source>
        <dbReference type="ARBA" id="ARBA00015007"/>
    </source>
</evidence>
<proteinExistence type="inferred from homology"/>
<accession>A0A1X2A226</accession>
<dbReference type="PANTHER" id="PTHR11487:SF0">
    <property type="entry name" value="S-ACYL FATTY ACID SYNTHASE THIOESTERASE, MEDIUM CHAIN"/>
    <property type="match status" value="1"/>
</dbReference>
<name>A0A1X2A226_9MYCO</name>
<evidence type="ECO:0000313" key="6">
    <source>
        <dbReference type="EMBL" id="ORW35151.1"/>
    </source>
</evidence>
<comment type="catalytic activity">
    <reaction evidence="4">
        <text>a fatty acyl-CoA + H2O = a fatty acid + CoA + H(+)</text>
        <dbReference type="Rhea" id="RHEA:16781"/>
        <dbReference type="ChEBI" id="CHEBI:15377"/>
        <dbReference type="ChEBI" id="CHEBI:15378"/>
        <dbReference type="ChEBI" id="CHEBI:28868"/>
        <dbReference type="ChEBI" id="CHEBI:57287"/>
        <dbReference type="ChEBI" id="CHEBI:77636"/>
    </reaction>
</comment>
<feature type="domain" description="Thioesterase" evidence="5">
    <location>
        <begin position="33"/>
        <end position="252"/>
    </location>
</feature>
<evidence type="ECO:0000313" key="7">
    <source>
        <dbReference type="Proteomes" id="UP000193781"/>
    </source>
</evidence>
<dbReference type="EMBL" id="LQPH01000008">
    <property type="protein sequence ID" value="ORW35151.1"/>
    <property type="molecule type" value="Genomic_DNA"/>
</dbReference>
<comment type="caution">
    <text evidence="6">The sequence shown here is derived from an EMBL/GenBank/DDBJ whole genome shotgun (WGS) entry which is preliminary data.</text>
</comment>
<dbReference type="GO" id="GO:0008610">
    <property type="term" value="P:lipid biosynthetic process"/>
    <property type="evidence" value="ECO:0007669"/>
    <property type="project" value="TreeGrafter"/>
</dbReference>
<dbReference type="InterPro" id="IPR012223">
    <property type="entry name" value="TEII"/>
</dbReference>
<dbReference type="SUPFAM" id="SSF53474">
    <property type="entry name" value="alpha/beta-Hydrolases"/>
    <property type="match status" value="1"/>
</dbReference>
<gene>
    <name evidence="6" type="ORF">AWC17_22430</name>
</gene>
<dbReference type="InterPro" id="IPR029058">
    <property type="entry name" value="AB_hydrolase_fold"/>
</dbReference>
<dbReference type="Gene3D" id="3.40.50.1820">
    <property type="entry name" value="alpha/beta hydrolase"/>
    <property type="match status" value="1"/>
</dbReference>
<evidence type="ECO:0000256" key="1">
    <source>
        <dbReference type="ARBA" id="ARBA00007169"/>
    </source>
</evidence>
<dbReference type="Proteomes" id="UP000193781">
    <property type="component" value="Unassembled WGS sequence"/>
</dbReference>
<dbReference type="InterPro" id="IPR001031">
    <property type="entry name" value="Thioesterase"/>
</dbReference>
<dbReference type="OrthoDB" id="8480037at2"/>
<dbReference type="PANTHER" id="PTHR11487">
    <property type="entry name" value="THIOESTERASE"/>
    <property type="match status" value="1"/>
</dbReference>
<dbReference type="Pfam" id="PF00975">
    <property type="entry name" value="Thioesterase"/>
    <property type="match status" value="1"/>
</dbReference>
<comment type="similarity">
    <text evidence="1">Belongs to the thioesterase family.</text>
</comment>
<keyword evidence="7" id="KW-1185">Reference proteome</keyword>
<dbReference type="AlphaFoldDB" id="A0A1X2A226"/>
<organism evidence="6 7">
    <name type="scientific">Mycobacterium nebraskense</name>
    <dbReference type="NCBI Taxonomy" id="244292"/>
    <lineage>
        <taxon>Bacteria</taxon>
        <taxon>Bacillati</taxon>
        <taxon>Actinomycetota</taxon>
        <taxon>Actinomycetes</taxon>
        <taxon>Mycobacteriales</taxon>
        <taxon>Mycobacteriaceae</taxon>
        <taxon>Mycobacterium</taxon>
    </lineage>
</organism>